<dbReference type="STRING" id="289003.SAMN05216190_1389"/>
<evidence type="ECO:0000313" key="2">
    <source>
        <dbReference type="EMBL" id="SFQ17302.1"/>
    </source>
</evidence>
<name>A0A1I5WC40_9PSED</name>
<evidence type="ECO:0000259" key="1">
    <source>
        <dbReference type="Pfam" id="PF05598"/>
    </source>
</evidence>
<dbReference type="AlphaFoldDB" id="A0A1I5WC40"/>
<keyword evidence="3" id="KW-1185">Reference proteome</keyword>
<dbReference type="EMBL" id="FOWX01000038">
    <property type="protein sequence ID" value="SFQ17302.1"/>
    <property type="molecule type" value="Genomic_DNA"/>
</dbReference>
<dbReference type="InterPro" id="IPR008490">
    <property type="entry name" value="Transposase_InsH_N"/>
</dbReference>
<gene>
    <name evidence="2" type="ORF">SAMN05216190_1389</name>
</gene>
<evidence type="ECO:0000313" key="3">
    <source>
        <dbReference type="Proteomes" id="UP000198784"/>
    </source>
</evidence>
<organism evidence="2 3">
    <name type="scientific">Pseudomonas borbori</name>
    <dbReference type="NCBI Taxonomy" id="289003"/>
    <lineage>
        <taxon>Bacteria</taxon>
        <taxon>Pseudomonadati</taxon>
        <taxon>Pseudomonadota</taxon>
        <taxon>Gammaproteobacteria</taxon>
        <taxon>Pseudomonadales</taxon>
        <taxon>Pseudomonadaceae</taxon>
        <taxon>Pseudomonas</taxon>
    </lineage>
</organism>
<dbReference type="Proteomes" id="UP000198784">
    <property type="component" value="Unassembled WGS sequence"/>
</dbReference>
<sequence>MARLPAAYHPEVLLTLLVYGYASGTFSRRKIERATYDLPAACYLAAGSPPDHYALASFCHRFVDELAGLFL</sequence>
<reference evidence="3" key="1">
    <citation type="submission" date="2016-10" db="EMBL/GenBank/DDBJ databases">
        <authorList>
            <person name="Varghese N."/>
            <person name="Submissions S."/>
        </authorList>
    </citation>
    <scope>NUCLEOTIDE SEQUENCE [LARGE SCALE GENOMIC DNA]</scope>
    <source>
        <strain evidence="3">DSM 17834</strain>
    </source>
</reference>
<dbReference type="Pfam" id="PF05598">
    <property type="entry name" value="DUF772"/>
    <property type="match status" value="1"/>
</dbReference>
<accession>A0A1I5WC40</accession>
<feature type="domain" description="Transposase InsH N-terminal" evidence="1">
    <location>
        <begin position="7"/>
        <end position="61"/>
    </location>
</feature>
<protein>
    <submittedName>
        <fullName evidence="2">Transposase domain</fullName>
    </submittedName>
</protein>
<proteinExistence type="predicted"/>